<keyword evidence="6" id="KW-1185">Reference proteome</keyword>
<reference evidence="4 6" key="3">
    <citation type="journal article" date="2015" name="Genome Announc.">
        <title>Genome Sequence of the Sulfate-Reducing Thermophilic Bacterium Thermodesulfovibrio yellowstonii Strain DSM 11347T (Phylum Nitrospirae).</title>
        <authorList>
            <person name="Bhatnagar S."/>
            <person name="Badger J.H."/>
            <person name="Madupu R."/>
            <person name="Khouri H.M."/>
            <person name="O'Connor E.M."/>
            <person name="Robb F.T."/>
            <person name="Ward N.L."/>
            <person name="Eisen J.A."/>
        </authorList>
    </citation>
    <scope>NUCLEOTIDE SEQUENCE [LARGE SCALE GENOMIC DNA]</scope>
    <source>
        <strain evidence="6">ATCC 51303 / DSM 11347 / YP87</strain>
        <strain evidence="4">DSM 11347</strain>
    </source>
</reference>
<evidence type="ECO:0000313" key="5">
    <source>
        <dbReference type="EMBL" id="ACI21969.1"/>
    </source>
</evidence>
<evidence type="ECO:0000256" key="1">
    <source>
        <dbReference type="ARBA" id="ARBA00022741"/>
    </source>
</evidence>
<dbReference type="HOGENOM" id="CLU_000604_83_0_0"/>
<dbReference type="PANTHER" id="PTHR43038">
    <property type="entry name" value="ATP-BINDING CASSETTE, SUB-FAMILY H, MEMBER 1"/>
    <property type="match status" value="1"/>
</dbReference>
<dbReference type="InterPro" id="IPR003593">
    <property type="entry name" value="AAA+_ATPase"/>
</dbReference>
<reference evidence="6" key="1">
    <citation type="submission" date="2008-08" db="EMBL/GenBank/DDBJ databases">
        <title>The complete genome sequence of Thermodesulfovibrio yellowstonii strain ATCC 51303 / DSM 11347 / YP87.</title>
        <authorList>
            <person name="Dodson R.J."/>
            <person name="Durkin A.S."/>
            <person name="Wu M."/>
            <person name="Eisen J."/>
            <person name="Sutton G."/>
        </authorList>
    </citation>
    <scope>NUCLEOTIDE SEQUENCE [LARGE SCALE GENOMIC DNA]</scope>
    <source>
        <strain evidence="6">ATCC 51303 / DSM 11347 / YP87</strain>
    </source>
</reference>
<dbReference type="GO" id="GO:0016887">
    <property type="term" value="F:ATP hydrolysis activity"/>
    <property type="evidence" value="ECO:0007669"/>
    <property type="project" value="InterPro"/>
</dbReference>
<dbReference type="Proteomes" id="UP000000718">
    <property type="component" value="Chromosome"/>
</dbReference>
<feature type="domain" description="ABC transporter" evidence="3">
    <location>
        <begin position="282"/>
        <end position="508"/>
    </location>
</feature>
<keyword evidence="1" id="KW-0547">Nucleotide-binding</keyword>
<dbReference type="Gene3D" id="3.40.50.300">
    <property type="entry name" value="P-loop containing nucleotide triphosphate hydrolases"/>
    <property type="match status" value="2"/>
</dbReference>
<dbReference type="AlphaFoldDB" id="B5YGH3"/>
<dbReference type="KEGG" id="tye:THEYE_A1627"/>
<evidence type="ECO:0000256" key="2">
    <source>
        <dbReference type="ARBA" id="ARBA00022840"/>
    </source>
</evidence>
<dbReference type="PANTHER" id="PTHR43038:SF3">
    <property type="entry name" value="ABC TRANSPORTER G FAMILY MEMBER 20 ISOFORM X1"/>
    <property type="match status" value="1"/>
</dbReference>
<dbReference type="EnsemblBacteria" id="ACI21953">
    <property type="protein sequence ID" value="ACI21953"/>
    <property type="gene ID" value="THEYE_A1575"/>
</dbReference>
<dbReference type="PROSITE" id="PS00211">
    <property type="entry name" value="ABC_TRANSPORTER_1"/>
    <property type="match status" value="1"/>
</dbReference>
<reference evidence="4" key="2">
    <citation type="submission" date="2008-08" db="EMBL/GenBank/DDBJ databases">
        <authorList>
            <person name="Dodson R.J."/>
            <person name="Durkin A.S."/>
            <person name="Wu M."/>
            <person name="Eisen J."/>
            <person name="Sutton G."/>
        </authorList>
    </citation>
    <scope>NUCLEOTIDE SEQUENCE</scope>
    <source>
        <strain evidence="4">DSM 11347</strain>
    </source>
</reference>
<accession>B5YGH3</accession>
<dbReference type="GO" id="GO:0005524">
    <property type="term" value="F:ATP binding"/>
    <property type="evidence" value="ECO:0007669"/>
    <property type="project" value="UniProtKB-KW"/>
</dbReference>
<dbReference type="InterPro" id="IPR003439">
    <property type="entry name" value="ABC_transporter-like_ATP-bd"/>
</dbReference>
<dbReference type="InterPro" id="IPR027417">
    <property type="entry name" value="P-loop_NTPase"/>
</dbReference>
<dbReference type="eggNOG" id="COG1129">
    <property type="taxonomic scope" value="Bacteria"/>
</dbReference>
<dbReference type="STRING" id="289376.THEYE_A1575"/>
<feature type="domain" description="ABC transporter" evidence="3">
    <location>
        <begin position="8"/>
        <end position="240"/>
    </location>
</feature>
<dbReference type="FunCoup" id="B5YGH3">
    <property type="interactions" value="134"/>
</dbReference>
<dbReference type="KEGG" id="tye:THEYE_A1575"/>
<dbReference type="EMBL" id="CP001147">
    <property type="protein sequence ID" value="ACI21953.1"/>
    <property type="molecule type" value="Genomic_DNA"/>
</dbReference>
<protein>
    <submittedName>
        <fullName evidence="4">ABC transporter ATP-binding component</fullName>
    </submittedName>
</protein>
<dbReference type="EMBL" id="CP001147">
    <property type="protein sequence ID" value="ACI21969.1"/>
    <property type="molecule type" value="Genomic_DNA"/>
</dbReference>
<dbReference type="Pfam" id="PF00005">
    <property type="entry name" value="ABC_tran"/>
    <property type="match status" value="2"/>
</dbReference>
<evidence type="ECO:0000313" key="6">
    <source>
        <dbReference type="Proteomes" id="UP000000718"/>
    </source>
</evidence>
<dbReference type="InterPro" id="IPR017871">
    <property type="entry name" value="ABC_transporter-like_CS"/>
</dbReference>
<dbReference type="SMART" id="SM00382">
    <property type="entry name" value="AAA"/>
    <property type="match status" value="2"/>
</dbReference>
<organism evidence="4 6">
    <name type="scientific">Thermodesulfovibrio yellowstonii (strain ATCC 51303 / DSM 11347 / YP87)</name>
    <dbReference type="NCBI Taxonomy" id="289376"/>
    <lineage>
        <taxon>Bacteria</taxon>
        <taxon>Pseudomonadati</taxon>
        <taxon>Nitrospirota</taxon>
        <taxon>Thermodesulfovibrionia</taxon>
        <taxon>Thermodesulfovibrionales</taxon>
        <taxon>Thermodesulfovibrionaceae</taxon>
        <taxon>Thermodesulfovibrio</taxon>
    </lineage>
</organism>
<dbReference type="EnsemblBacteria" id="ACI21969">
    <property type="protein sequence ID" value="ACI21969"/>
    <property type="gene ID" value="THEYE_A1627"/>
</dbReference>
<evidence type="ECO:0000259" key="3">
    <source>
        <dbReference type="PROSITE" id="PS50893"/>
    </source>
</evidence>
<dbReference type="PROSITE" id="PS50893">
    <property type="entry name" value="ABC_TRANSPORTER_2"/>
    <property type="match status" value="2"/>
</dbReference>
<dbReference type="CDD" id="cd03230">
    <property type="entry name" value="ABC_DR_subfamily_A"/>
    <property type="match status" value="1"/>
</dbReference>
<dbReference type="GO" id="GO:0005886">
    <property type="term" value="C:plasma membrane"/>
    <property type="evidence" value="ECO:0000318"/>
    <property type="project" value="GO_Central"/>
</dbReference>
<sequence>MIEKNFVIKVENLCKSYKKIKAVDNVSFSVNKGEVFGLIGPDGAGKTSIIQILAGVLKADGGKAFVNDIDVTKNPEKVKALIGYMPQGLGLNLYDSLSIEENIEFFRGLRLIPDEVFEKNKKTLLEITRLTLFLQRQAKALSGGMRQKLALVCTLLHLPDIILLDEPTTGVDPLSRQDFWNIIHGLVRQRGVTVLLSTSYMDEAERCHRIALMHEGRILLQDRPEELGNLEKVFIEKVAEAKQKAELNISYPSSFRAEAKRSPEPQAKGLRGISIEGGKIIISCHSVTKTFGKFKAVDSVNLEVGQGEILGLLGPNGAGKTTLIKMMCGLLEPTEGEIKIAGYDVKKDRSKVWGIIGYMSQRFSLYRDLTVKENMRLYAGLYSVKNNDFSGVIEMLGLKGFEERLTKDLPLGIRQRVTLACALLHEPPVLFLDEPTSGVDPVARRSFWKIIFKLSRDKNVTVIVSTHYMDEAENCDSLCLMHRGRVIAEGSPEEIKKNSEKISGSLIQIKSERFMEVYDLLTKNFKEISIYGSKIFIRSFEPEVTQQKINETLKNAGIKQFETTLSHVPLQEAFVDYIKESEKD</sequence>
<gene>
    <name evidence="4" type="ordered locus">THEYE_A1575</name>
    <name evidence="5" type="ordered locus">THEYE_A1627</name>
</gene>
<keyword evidence="2 4" id="KW-0067">ATP-binding</keyword>
<dbReference type="SUPFAM" id="SSF52540">
    <property type="entry name" value="P-loop containing nucleoside triphosphate hydrolases"/>
    <property type="match status" value="2"/>
</dbReference>
<dbReference type="OrthoDB" id="9805029at2"/>
<dbReference type="RefSeq" id="WP_012546649.1">
    <property type="nucleotide sequence ID" value="NC_011296.1"/>
</dbReference>
<name>B5YGH3_THEYD</name>
<dbReference type="PATRIC" id="fig|289376.4.peg.1533"/>
<evidence type="ECO:0000313" key="4">
    <source>
        <dbReference type="EMBL" id="ACI21953.1"/>
    </source>
</evidence>
<proteinExistence type="predicted"/>